<feature type="domain" description="NEL" evidence="7">
    <location>
        <begin position="1874"/>
        <end position="2170"/>
    </location>
</feature>
<dbReference type="Gene3D" id="3.80.10.10">
    <property type="entry name" value="Ribonuclease Inhibitor"/>
    <property type="match status" value="1"/>
</dbReference>
<keyword evidence="5" id="KW-0843">Virulence</keyword>
<keyword evidence="6" id="KW-0964">Secreted</keyword>
<name>A0A4Z0B0W9_9PSED</name>
<keyword evidence="6" id="KW-0833">Ubl conjugation pathway</keyword>
<dbReference type="InterPro" id="IPR029487">
    <property type="entry name" value="NEL_dom"/>
</dbReference>
<reference evidence="8 9" key="1">
    <citation type="journal article" date="2019" name="Syst. Appl. Microbiol.">
        <title>New species of pathogenic Pseudomonas isolated from citrus in Tunisia: Proposal of Pseudomonas kairouanensis sp. nov. and Pseudomonas nabeulensis sp. nov.</title>
        <authorList>
            <person name="Oueslati M."/>
            <person name="Mulet M."/>
            <person name="Gomila M."/>
            <person name="Berge O."/>
            <person name="Hajlaoui M.R."/>
            <person name="Lalucat J."/>
            <person name="Sadfi-Zouaoui N."/>
            <person name="Garcia-Valdes E."/>
        </authorList>
    </citation>
    <scope>NUCLEOTIDE SEQUENCE [LARGE SCALE GENOMIC DNA]</scope>
    <source>
        <strain evidence="8 9">KC12</strain>
    </source>
</reference>
<dbReference type="InterPro" id="IPR050216">
    <property type="entry name" value="LRR_domain-containing"/>
</dbReference>
<dbReference type="RefSeq" id="WP_135287608.1">
    <property type="nucleotide sequence ID" value="NZ_QUZU01000001.1"/>
</dbReference>
<keyword evidence="4" id="KW-0677">Repeat</keyword>
<dbReference type="InterPro" id="IPR032675">
    <property type="entry name" value="LRR_dom_sf"/>
</dbReference>
<proteinExistence type="inferred from homology"/>
<dbReference type="Pfam" id="PF14496">
    <property type="entry name" value="NEL"/>
    <property type="match status" value="1"/>
</dbReference>
<evidence type="ECO:0000256" key="1">
    <source>
        <dbReference type="ARBA" id="ARBA00000900"/>
    </source>
</evidence>
<dbReference type="GO" id="GO:0005576">
    <property type="term" value="C:extracellular region"/>
    <property type="evidence" value="ECO:0007669"/>
    <property type="project" value="UniProtKB-UniRule"/>
</dbReference>
<accession>A0A4Z0B0W9</accession>
<comment type="similarity">
    <text evidence="6">Belongs to the LRR-containing bacterial E3 ligase family.</text>
</comment>
<evidence type="ECO:0000256" key="4">
    <source>
        <dbReference type="ARBA" id="ARBA00022737"/>
    </source>
</evidence>
<dbReference type="Gene3D" id="1.20.58.360">
    <property type="entry name" value="Shigella T3SS effector IpaH defines"/>
    <property type="match status" value="1"/>
</dbReference>
<dbReference type="EC" id="2.3.2.27" evidence="2"/>
<comment type="caution">
    <text evidence="8">The sequence shown here is derived from an EMBL/GenBank/DDBJ whole genome shotgun (WGS) entry which is preliminary data.</text>
</comment>
<dbReference type="PANTHER" id="PTHR48051">
    <property type="match status" value="1"/>
</dbReference>
<keyword evidence="6" id="KW-1035">Host cytoplasm</keyword>
<dbReference type="PROSITE" id="PS52053">
    <property type="entry name" value="NEL"/>
    <property type="match status" value="1"/>
</dbReference>
<dbReference type="SUPFAM" id="SSF52058">
    <property type="entry name" value="L domain-like"/>
    <property type="match status" value="1"/>
</dbReference>
<sequence>MPTPSPLNGLSGHLQSSDSWGQQQALELLRQILTQSMASLTPTQRRDYVRLQREAIDALKAVETENTTQVEQFKTRGLALLRGKLGGLDPENIFINTRYLEKLDTPPPWEPRKSSIAGLTQSPRFRRAVDEWKYRAHVSRLSLWEAACLNFDFATGNPQQSGHSYVDASYLTGVDEKQLSVSQFIAICRELDLGGKLHIGLAATLGTGGRLHGLIETSARAHLRFEALEAYRNRASSGVTQAMYEALVDAIDGKGPALPFDTLSMDIDRTLLPAVPFTTSGTSVPVPLLLIHVGSLGVVSYFPFRPGGAMRYDVDAQRAGAQFLDDLKTSHAAGDLGWFSRQLPITEINQFRDLLREEPRPEGLSLVAGYLYDGFHSLFPPKTLEHIRFVLDPKPARAPSLVQALTYRQIRHYQTNLGMLATQRSERDLQGVIDGAAAIATEIMELLMTPVPGGVTGLNRLMQLVVFGNLAYSLIIGINEAAKGQASDFAAAMADVADLAINGLLISTAGRVHRQRMEGLLQRLGGPRKVARSDGTFDLWKPDIAPYAIANQSLLDGQMPNAQGLYLINGGQYARVQQGSLNVVAQVTANPKTLGFVLKRKNGDGFAAPVVFDPKLQAWVLDLHGAGQLTDAQLIGQMLPNGEAPVPAEQVRNLLRSTAVPRATLDKIWAGEPPPVNLVEASRRVQVDRVIEQLSSGFHRSGSMPAHAGSAVFGLLVQLPGWPAIAAIHVHDQQGQLLESHAANDNATHAINLKRKDDGTYIALDAPATTVPTQEALFELIIRQQPTNSTLGKEGSPHLNEAQRIARLRLQISALASKERIVLFRALTRYAGQARHQVPDNDPARFFVPVKASIEGLQVTPLLSKLQAQFPPLSPANLYQLLEKTPLDPAQQSAYLKDASLPAHVREHLEQHRTALRIDAVIDGLYHPRAFSHDTDQWAREFTTSLLLERLNRHFTVTEIVNGQAQNRYQNTGPDDTTVELLHYGDGRYEAYDIRNAGAIPVSPAVDSFYLAIASVLHPHERTLLGMTSASDAQGLRNTLGDLMSERRSPAGLVSLLDYSLGQYQQNLILPLDLQPNPEGLYDWEGNQLLPLYGAFYPVTYDQSVRKWRLKHPQKVGVDTPRLEHNRHGAWRLESENSLAWDDHHLFSRLGSVDFNVDQPTAARILKVTDTPTRALREVHCAALPPPPLLKDSSKRFGIERQILHFIKAMTTYSATRTARPSLQLLLVCGLPQWPRSHVLELHDDTGRTVAHYPAANAAAPQKVRLSQQQSRSLEPLTHLVRDDALTRALLDELPKGQEERLFKLAKKIAEHAYRERDQLFDTLYAQSERSSNALHNRLRGHFPQLPISAIQALLDHATPKEQKQLSDKDQVPLRLKEQARLTANDLRLNRAFEGLYLTTLSNPDSEKIILHALKLVPGWPKDLRVDIHQGSATGPLLESAGYLTGSQRKILARVDGRYQAYDAEGKLITAAGDITTDLLTALWRTLNDSQLTAIGLDDSGDLTPLRTSIADLALNQRVAIKDLLGLPHIPYWLQPPMPVHSTFTAYPFSLRDLWPFGGTQAADLVNKVRELYPRMSRADASQFIDSLNMSEPAALLELERRKAEYQALEFGLDRWANTESDIDANDPLGLNLGRRRLAAQQILRAWRRETRRTIYGGLFDAYGLELQLDGNNLPDADFILGTRGFAHIEYLKISGDAFTPAGNDFLGKFIGLKSLRLDCMLTEMPTSVTDMLQLEQLDLSDNNITLTEDSRQRLAGMTHMEELNLNGNPLGLTPDVSAMHHLLNLSLQQTGISQWPIGAERLSHLHSLLLQENQITTVPEALLTNAAMRMANRGTILHGNPLNAATLQRLTEYRLQTNTVLGGTMPGTLHVQPTPTDLNAWLEGVPTRDHAQRKTVWEQLQNHEGASSDDVFRVLRDLTLAHDYKTPARRATLVTRVWRVMHGMAESHELRETIFLNTYLAGTCGDGAILALSNMEILHRQHQAMERPNSNQANRDLLALAEGLFYLRSLDRLADDHLIALRNERGPQGQEPDDVEVKLYLRLHFREAYNLPLQHEERLYAPGNDLTNQALARITRAMVALKATNGAANSVLMEEFWIKYLARSLPEPFATVEEVTRYKLETLKQEVPDTRSMDYQERRQSIKEEKEAELNRLVSQLTRAAQSGAQRAD</sequence>
<evidence type="ECO:0000259" key="7">
    <source>
        <dbReference type="PROSITE" id="PS52053"/>
    </source>
</evidence>
<dbReference type="EMBL" id="QUZU01000001">
    <property type="protein sequence ID" value="TFY92712.1"/>
    <property type="molecule type" value="Genomic_DNA"/>
</dbReference>
<dbReference type="OrthoDB" id="1467561at2"/>
<dbReference type="PANTHER" id="PTHR48051:SF1">
    <property type="entry name" value="RAS SUPPRESSOR PROTEIN 1"/>
    <property type="match status" value="1"/>
</dbReference>
<dbReference type="Proteomes" id="UP000297391">
    <property type="component" value="Unassembled WGS sequence"/>
</dbReference>
<evidence type="ECO:0000256" key="2">
    <source>
        <dbReference type="ARBA" id="ARBA00012483"/>
    </source>
</evidence>
<dbReference type="GO" id="GO:0005737">
    <property type="term" value="C:cytoplasm"/>
    <property type="evidence" value="ECO:0007669"/>
    <property type="project" value="TreeGrafter"/>
</dbReference>
<keyword evidence="3" id="KW-0433">Leucine-rich repeat</keyword>
<comment type="catalytic activity">
    <reaction evidence="1">
        <text>S-ubiquitinyl-[E2 ubiquitin-conjugating enzyme]-L-cysteine + [acceptor protein]-L-lysine = [E2 ubiquitin-conjugating enzyme]-L-cysteine + N(6)-ubiquitinyl-[acceptor protein]-L-lysine.</text>
        <dbReference type="EC" id="2.3.2.27"/>
    </reaction>
</comment>
<keyword evidence="6" id="KW-0832">Ubl conjugation</keyword>
<protein>
    <recommendedName>
        <fullName evidence="2">RING-type E3 ubiquitin transferase</fullName>
        <ecNumber evidence="2">2.3.2.27</ecNumber>
    </recommendedName>
</protein>
<comment type="PTM">
    <text evidence="6">Ubiquitinated in the presence of host E1 ubiquitin-activating enzyme, E2 ubiquitin-conjugating enzyme and ubiquitin.</text>
</comment>
<keyword evidence="9" id="KW-1185">Reference proteome</keyword>
<gene>
    <name evidence="8" type="ORF">DYL59_01775</name>
</gene>
<evidence type="ECO:0000313" key="8">
    <source>
        <dbReference type="EMBL" id="TFY92712.1"/>
    </source>
</evidence>
<evidence type="ECO:0000256" key="6">
    <source>
        <dbReference type="PROSITE-ProRule" id="PRU01398"/>
    </source>
</evidence>
<evidence type="ECO:0000313" key="9">
    <source>
        <dbReference type="Proteomes" id="UP000297391"/>
    </source>
</evidence>
<feature type="active site" description="Glycyl thioester intermediate" evidence="6">
    <location>
        <position position="1965"/>
    </location>
</feature>
<keyword evidence="6" id="KW-0808">Transferase</keyword>
<organism evidence="8 9">
    <name type="scientific">Pseudomonas kairouanensis</name>
    <dbReference type="NCBI Taxonomy" id="2293832"/>
    <lineage>
        <taxon>Bacteria</taxon>
        <taxon>Pseudomonadati</taxon>
        <taxon>Pseudomonadota</taxon>
        <taxon>Gammaproteobacteria</taxon>
        <taxon>Pseudomonadales</taxon>
        <taxon>Pseudomonadaceae</taxon>
        <taxon>Pseudomonas</taxon>
    </lineage>
</organism>
<dbReference type="GO" id="GO:0016567">
    <property type="term" value="P:protein ubiquitination"/>
    <property type="evidence" value="ECO:0007669"/>
    <property type="project" value="InterPro"/>
</dbReference>
<evidence type="ECO:0000256" key="3">
    <source>
        <dbReference type="ARBA" id="ARBA00022614"/>
    </source>
</evidence>
<evidence type="ECO:0000256" key="5">
    <source>
        <dbReference type="ARBA" id="ARBA00023026"/>
    </source>
</evidence>
<dbReference type="GO" id="GO:0061630">
    <property type="term" value="F:ubiquitin protein ligase activity"/>
    <property type="evidence" value="ECO:0007669"/>
    <property type="project" value="UniProtKB-EC"/>
</dbReference>